<dbReference type="SUPFAM" id="SSF55120">
    <property type="entry name" value="Pseudouridine synthase"/>
    <property type="match status" value="1"/>
</dbReference>
<dbReference type="PIRSF" id="PIRSF037016">
    <property type="entry name" value="Pseudouridin_synth_euk_prd"/>
    <property type="match status" value="1"/>
</dbReference>
<dbReference type="GO" id="GO:0009982">
    <property type="term" value="F:pseudouridine synthase activity"/>
    <property type="evidence" value="ECO:0007669"/>
    <property type="project" value="InterPro"/>
</dbReference>
<reference evidence="5" key="1">
    <citation type="submission" date="2016-12" db="EMBL/GenBank/DDBJ databases">
        <authorList>
            <person name="Herbold C."/>
        </authorList>
    </citation>
    <scope>NUCLEOTIDE SEQUENCE [LARGE SCALE GENOMIC DNA]</scope>
</reference>
<dbReference type="Pfam" id="PF01142">
    <property type="entry name" value="TruD"/>
    <property type="match status" value="1"/>
</dbReference>
<accession>A0A2H1EHN5</accession>
<sequence>MSQSSKVPNLDKIIGISTYSTKTEGTGGKIKSSPEQFFVMERLRQKALDKISSSGSYTVYKLKKQGIDTNHALSDIFTKYGLRLKALGLKDATATTEQYVCDMTTGRSANTLVTNRYTLEKIGLVQKPLTKKDMIGNHFKIKIEDADFTKVSVFQDQDKILNFFGYQRFGSKRPVSHLIGKAILQKNFEHAVETLLSFTSEYDTPQNNKVRQMLKDKSSYSQVMDMVPPQMDIERTVLSEMISHGDPLKALRAIPIQLRRFFVQAYQSFVFNQTVSQAHDYGEDLLHPQQGDVCFDKDDNLGRYENDPDQRLAIPLVGYSYSKKNRFDSFISNILTEEQITPKEFFTKEMQEASEEGGFRQSTILCSDFAIKEPYVEFTLSRGSYATILLREIIKPQDPVSAGF</sequence>
<dbReference type="EMBL" id="FRFC01000003">
    <property type="protein sequence ID" value="SHO45425.1"/>
    <property type="molecule type" value="Genomic_DNA"/>
</dbReference>
<name>A0A2H1EHN5_9ARCH</name>
<proteinExistence type="inferred from homology"/>
<dbReference type="Gene3D" id="3.30.2350.20">
    <property type="entry name" value="TruD, catalytic domain"/>
    <property type="match status" value="1"/>
</dbReference>
<evidence type="ECO:0000256" key="2">
    <source>
        <dbReference type="ARBA" id="ARBA00023235"/>
    </source>
</evidence>
<dbReference type="PANTHER" id="PTHR13326:SF21">
    <property type="entry name" value="PSEUDOURIDYLATE SYNTHASE PUS7L"/>
    <property type="match status" value="1"/>
</dbReference>
<dbReference type="RefSeq" id="WP_101009630.1">
    <property type="nucleotide sequence ID" value="NZ_FRFC01000003.1"/>
</dbReference>
<dbReference type="PROSITE" id="PS50984">
    <property type="entry name" value="TRUD"/>
    <property type="match status" value="1"/>
</dbReference>
<evidence type="ECO:0000313" key="4">
    <source>
        <dbReference type="EMBL" id="SHO45425.1"/>
    </source>
</evidence>
<comment type="similarity">
    <text evidence="1">Belongs to the pseudouridine synthase TruD family.</text>
</comment>
<gene>
    <name evidence="4" type="ORF">NSIN_20656</name>
</gene>
<keyword evidence="2" id="KW-0413">Isomerase</keyword>
<evidence type="ECO:0000313" key="5">
    <source>
        <dbReference type="Proteomes" id="UP000232412"/>
    </source>
</evidence>
<dbReference type="OrthoDB" id="1798at2157"/>
<feature type="domain" description="TRUD" evidence="3">
    <location>
        <begin position="159"/>
        <end position="365"/>
    </location>
</feature>
<keyword evidence="5" id="KW-1185">Reference proteome</keyword>
<dbReference type="InterPro" id="IPR001656">
    <property type="entry name" value="PsdUridine_synth_TruD"/>
</dbReference>
<protein>
    <submittedName>
        <fullName evidence="4">tRNA pseudouridine synthase D TruD</fullName>
    </submittedName>
</protein>
<dbReference type="InterPro" id="IPR042214">
    <property type="entry name" value="TruD_catalytic"/>
</dbReference>
<dbReference type="Proteomes" id="UP000232412">
    <property type="component" value="Unassembled WGS sequence"/>
</dbReference>
<dbReference type="GO" id="GO:0001522">
    <property type="term" value="P:pseudouridine synthesis"/>
    <property type="evidence" value="ECO:0007669"/>
    <property type="project" value="InterPro"/>
</dbReference>
<evidence type="ECO:0000259" key="3">
    <source>
        <dbReference type="PROSITE" id="PS50984"/>
    </source>
</evidence>
<dbReference type="AlphaFoldDB" id="A0A2H1EHN5"/>
<evidence type="ECO:0000256" key="1">
    <source>
        <dbReference type="ARBA" id="ARBA00007953"/>
    </source>
</evidence>
<dbReference type="Gene3D" id="3.30.70.3160">
    <property type="match status" value="1"/>
</dbReference>
<dbReference type="InterPro" id="IPR020103">
    <property type="entry name" value="PsdUridine_synth_cat_dom_sf"/>
</dbReference>
<dbReference type="PANTHER" id="PTHR13326">
    <property type="entry name" value="TRNA PSEUDOURIDINE SYNTHASE D"/>
    <property type="match status" value="1"/>
</dbReference>
<dbReference type="Gene3D" id="1.10.1510.30">
    <property type="match status" value="1"/>
</dbReference>
<dbReference type="InterPro" id="IPR011760">
    <property type="entry name" value="PsdUridine_synth_TruD_insert"/>
</dbReference>
<organism evidence="4 5">
    <name type="scientific">Nitrosotalea sinensis</name>
    <dbReference type="NCBI Taxonomy" id="1499975"/>
    <lineage>
        <taxon>Archaea</taxon>
        <taxon>Nitrososphaerota</taxon>
        <taxon>Nitrososphaeria</taxon>
        <taxon>Nitrosotaleales</taxon>
        <taxon>Nitrosotaleaceae</taxon>
        <taxon>Nitrosotalea</taxon>
    </lineage>
</organism>
<dbReference type="GO" id="GO:0003723">
    <property type="term" value="F:RNA binding"/>
    <property type="evidence" value="ECO:0007669"/>
    <property type="project" value="InterPro"/>
</dbReference>